<protein>
    <submittedName>
        <fullName evidence="2">Uncharacterized protein</fullName>
    </submittedName>
</protein>
<accession>A0A8S1PXL9</accession>
<sequence length="698" mass="81947">MQQNIVFDISSDNSSSSDEDEFRKIDQQNSSILSVRAPNLFDSDTPQNFQQIPESTHSVRKQHTVTFDTLNTSEGEKRQLNKWNLQEKENRIRNTCTTITELTEKGRGNSKKNVNESVEYLQKQKSYQQQQIKSNQYKKTQQTKRAPNACYQSIDNFQNQSMAQELLELDLPALISQITNKRRTNNSFHNHNSSFYNSNPNQTLDAIKKRLYCSTIISQIKFIIRNSNSLINKRKINHYDFEIAWKNCQLKIVKKQQHCFEKMKKGEDILFLLLIIYQQFFQLNELSFLLADSEDFIWQQLRENAVQRQTQIKLIIKKVSLPERITNSLYNKYAESQNYYFTKDINEIILDQPTKPNIVFKDLILLDEEVEYMKKIYQPHCLDNKMEVLTEFYKFHNDLPRWAVSSSIVNILNEYYNQKRKLEYYKIQKIIDEENKNNPEKPPKGIVGDEPIQTESTPPSHTIESGIIVGNVLDELQNTPSCSKHDQDKISKKINNNDIHQQLLKIEKLKTERQQDNNIIKEFKLQQLLTTDKIKNIKQLITSQKRQLKIIHPDQCGELDPPKPKLKHQQILEQLHKRVNEKIQQKKRTLIQNKDPSREIKSVHFGEDKKENFFKSPRNMKTQCTSKMTPKSYSKAGKTQTFHDSSSRKLNNNILSTRNIGAKTCHQITNNIKAKMQSKPISFKTLTTPRSVQQKKSQ</sequence>
<feature type="region of interest" description="Disordered" evidence="1">
    <location>
        <begin position="1"/>
        <end position="28"/>
    </location>
</feature>
<gene>
    <name evidence="2" type="ORF">PSON_ATCC_30995.1.T0880268</name>
</gene>
<name>A0A8S1PXL9_9CILI</name>
<evidence type="ECO:0000256" key="1">
    <source>
        <dbReference type="SAM" id="MobiDB-lite"/>
    </source>
</evidence>
<organism evidence="2 3">
    <name type="scientific">Paramecium sonneborni</name>
    <dbReference type="NCBI Taxonomy" id="65129"/>
    <lineage>
        <taxon>Eukaryota</taxon>
        <taxon>Sar</taxon>
        <taxon>Alveolata</taxon>
        <taxon>Ciliophora</taxon>
        <taxon>Intramacronucleata</taxon>
        <taxon>Oligohymenophorea</taxon>
        <taxon>Peniculida</taxon>
        <taxon>Parameciidae</taxon>
        <taxon>Paramecium</taxon>
    </lineage>
</organism>
<dbReference type="EMBL" id="CAJJDN010000088">
    <property type="protein sequence ID" value="CAD8107398.1"/>
    <property type="molecule type" value="Genomic_DNA"/>
</dbReference>
<evidence type="ECO:0000313" key="3">
    <source>
        <dbReference type="Proteomes" id="UP000692954"/>
    </source>
</evidence>
<dbReference type="Proteomes" id="UP000692954">
    <property type="component" value="Unassembled WGS sequence"/>
</dbReference>
<proteinExistence type="predicted"/>
<reference evidence="2" key="1">
    <citation type="submission" date="2021-01" db="EMBL/GenBank/DDBJ databases">
        <authorList>
            <consortium name="Genoscope - CEA"/>
            <person name="William W."/>
        </authorList>
    </citation>
    <scope>NUCLEOTIDE SEQUENCE</scope>
</reference>
<comment type="caution">
    <text evidence="2">The sequence shown here is derived from an EMBL/GenBank/DDBJ whole genome shotgun (WGS) entry which is preliminary data.</text>
</comment>
<evidence type="ECO:0000313" key="2">
    <source>
        <dbReference type="EMBL" id="CAD8107398.1"/>
    </source>
</evidence>
<dbReference type="OrthoDB" id="292259at2759"/>
<keyword evidence="3" id="KW-1185">Reference proteome</keyword>
<dbReference type="AlphaFoldDB" id="A0A8S1PXL9"/>
<feature type="region of interest" description="Disordered" evidence="1">
    <location>
        <begin position="623"/>
        <end position="646"/>
    </location>
</feature>
<feature type="region of interest" description="Disordered" evidence="1">
    <location>
        <begin position="435"/>
        <end position="461"/>
    </location>
</feature>